<evidence type="ECO:0000256" key="1">
    <source>
        <dbReference type="SAM" id="MobiDB-lite"/>
    </source>
</evidence>
<sequence length="1071" mass="121814">MAELALAVIPLGLKICSGLVSYLGGLKEHDDVMARLKRLAESLEGSFRLLDGFLKSGQLNTSTSQAVVQILRYLGNCKDGLNDLQAFGDKISATTTPDPKLGDKVKGSYRKIVYPLRQAQIAQLENTMESLCTPLSLAVQSLQLELQAATSNTLTLNTTRLQQISDGVSVLTSDVSSLRDPISSIEMKLPFLQASVEDIAPQINLMIQAQFKSQMEEIRHSFQQAESSSFRRNAQTNEILPQLQIDRRNPVPAVYKLAAKPSALSTISSSVLACSCRVRRLRTRKTLRVGPLYFIDETMTDFAHYNDCEFSFVDPKYSRNRTVRFSSIVRLINKAVEITLRTTGGAGGFSISPSFTYFAEVDENRSPAFRVLGLLRRNRMETKWAVTNCPEFFFKSIISKLQAIFSSGTARPTDLSSHGSSLLHFLCFIMKYVDRMHLDWDQKQLVYTMAKPLFEFLIRAGTPLSAVNSAGWMAWHIVADYSVLPVTIITDLHVEDIEVASVARSEIFPVGPKQQDSMKNYDWNQKFFESLFGPLTLAILRTDIDEAKQLINNRPECLDEISFYKQTPLHFAIENPEILEPLVQKASPEQLVRSSIVFAEKITPLGRAIQLSADICYDQKEKDGTFCPCTKAVEIILAAGCPIIPYRDFTRSMIPWQNSFCDLFSYASKHCKHLLAKQLQSYRRELEQIAQKKLPRWVHGVRNSLVSETSAKAIEWDRILRERGLLGFGRLSTVLPNDLKRMPTGKHHSRPIYLDINNPEDACIFWDLGFSDIDDHWADWASTHWASPGIGRSFPRFLRTVRPAYAMWLYEHCPNLWSLVCEHRKPESPIFVLAEVILRDYDMDRLGYDEMVQFLIDSPIAIEDTDDCVCPCSPQGCTPFTHGIKCLYTRYIRSRPQSFTRKYGQVLSLSQHVTVLRQATFQKLGIEHTCIEKPDHSEGGSSESDFDTPAKDSEKEMHLNELVMEYQAFLLCDAHDSLDEAGEDCQDYNVEMGTKRHRRAMEFWDSIWPLRVKEIEQELASSWNPDQEVLKDLGVSLWLEDEGETEQCSESSEEDYENMFHKMMDELEMIE</sequence>
<dbReference type="GeneID" id="35395839"/>
<dbReference type="RefSeq" id="XP_023427499.1">
    <property type="nucleotide sequence ID" value="XM_023574077.1"/>
</dbReference>
<feature type="region of interest" description="Disordered" evidence="1">
    <location>
        <begin position="932"/>
        <end position="953"/>
    </location>
</feature>
<reference evidence="4" key="1">
    <citation type="journal article" date="2013" name="PLoS Pathog.">
        <title>Deciphering the cryptic genome: genome-wide analyses of the rice pathogen Fusarium fujikuroi reveal complex regulation of secondary metabolism and novel metabolites.</title>
        <authorList>
            <person name="Wiemann P."/>
            <person name="Sieber C.M."/>
            <person name="von Bargen K.W."/>
            <person name="Studt L."/>
            <person name="Niehaus E.M."/>
            <person name="Espino J.J."/>
            <person name="Huss K."/>
            <person name="Michielse C.B."/>
            <person name="Albermann S."/>
            <person name="Wagner D."/>
            <person name="Bergner S.V."/>
            <person name="Connolly L.R."/>
            <person name="Fischer A."/>
            <person name="Reuter G."/>
            <person name="Kleigrewe K."/>
            <person name="Bald T."/>
            <person name="Wingfield B.D."/>
            <person name="Ophir R."/>
            <person name="Freeman S."/>
            <person name="Hippler M."/>
            <person name="Smith K.M."/>
            <person name="Brown D.W."/>
            <person name="Proctor R.H."/>
            <person name="Munsterkotter M."/>
            <person name="Freitag M."/>
            <person name="Humpf H.U."/>
            <person name="Guldener U."/>
            <person name="Tudzynski B."/>
        </authorList>
    </citation>
    <scope>NUCLEOTIDE SEQUENCE [LARGE SCALE GENOMIC DNA]</scope>
    <source>
        <strain evidence="4">CBS 195.34 / IMI 58289 / NRRL A-6831</strain>
    </source>
</reference>
<gene>
    <name evidence="3" type="ORF">FFUJ_02357</name>
</gene>
<evidence type="ECO:0000313" key="4">
    <source>
        <dbReference type="Proteomes" id="UP000016800"/>
    </source>
</evidence>
<evidence type="ECO:0000256" key="2">
    <source>
        <dbReference type="SAM" id="SignalP"/>
    </source>
</evidence>
<dbReference type="AlphaFoldDB" id="S0DY78"/>
<dbReference type="Gene3D" id="1.25.40.20">
    <property type="entry name" value="Ankyrin repeat-containing domain"/>
    <property type="match status" value="1"/>
</dbReference>
<organism evidence="3 4">
    <name type="scientific">Gibberella fujikuroi (strain CBS 195.34 / IMI 58289 / NRRL A-6831)</name>
    <name type="common">Bakanae and foot rot disease fungus</name>
    <name type="synonym">Fusarium fujikuroi</name>
    <dbReference type="NCBI Taxonomy" id="1279085"/>
    <lineage>
        <taxon>Eukaryota</taxon>
        <taxon>Fungi</taxon>
        <taxon>Dikarya</taxon>
        <taxon>Ascomycota</taxon>
        <taxon>Pezizomycotina</taxon>
        <taxon>Sordariomycetes</taxon>
        <taxon>Hypocreomycetidae</taxon>
        <taxon>Hypocreales</taxon>
        <taxon>Nectriaceae</taxon>
        <taxon>Fusarium</taxon>
        <taxon>Fusarium fujikuroi species complex</taxon>
    </lineage>
</organism>
<dbReference type="EMBL" id="HF679025">
    <property type="protein sequence ID" value="CCT65418.1"/>
    <property type="molecule type" value="Genomic_DNA"/>
</dbReference>
<dbReference type="VEuPathDB" id="FungiDB:FFUJ_02357"/>
<dbReference type="Proteomes" id="UP000016800">
    <property type="component" value="Chromosome III"/>
</dbReference>
<accession>S0DY78</accession>
<dbReference type="InterPro" id="IPR036770">
    <property type="entry name" value="Ankyrin_rpt-contain_sf"/>
</dbReference>
<keyword evidence="4" id="KW-1185">Reference proteome</keyword>
<evidence type="ECO:0008006" key="5">
    <source>
        <dbReference type="Google" id="ProtNLM"/>
    </source>
</evidence>
<name>S0DY78_GIBF5</name>
<evidence type="ECO:0000313" key="3">
    <source>
        <dbReference type="EMBL" id="CCT65418.1"/>
    </source>
</evidence>
<protein>
    <recommendedName>
        <fullName evidence="5">Fungal N-terminal domain-containing protein</fullName>
    </recommendedName>
</protein>
<feature type="chain" id="PRO_5004495317" description="Fungal N-terminal domain-containing protein" evidence="2">
    <location>
        <begin position="19"/>
        <end position="1071"/>
    </location>
</feature>
<dbReference type="HOGENOM" id="CLU_008751_2_0_1"/>
<feature type="signal peptide" evidence="2">
    <location>
        <begin position="1"/>
        <end position="18"/>
    </location>
</feature>
<keyword evidence="2" id="KW-0732">Signal</keyword>
<proteinExistence type="predicted"/>